<name>A0ABQ0GAP4_9PEZI</name>
<feature type="region of interest" description="Disordered" evidence="1">
    <location>
        <begin position="76"/>
        <end position="99"/>
    </location>
</feature>
<protein>
    <submittedName>
        <fullName evidence="3">Uncharacterized protein</fullName>
    </submittedName>
</protein>
<evidence type="ECO:0000256" key="2">
    <source>
        <dbReference type="SAM" id="SignalP"/>
    </source>
</evidence>
<accession>A0ABQ0GAP4</accession>
<dbReference type="EMBL" id="BAAFSV010000002">
    <property type="protein sequence ID" value="GAB1314770.1"/>
    <property type="molecule type" value="Genomic_DNA"/>
</dbReference>
<proteinExistence type="predicted"/>
<evidence type="ECO:0000256" key="1">
    <source>
        <dbReference type="SAM" id="MobiDB-lite"/>
    </source>
</evidence>
<keyword evidence="2" id="KW-0732">Signal</keyword>
<dbReference type="RefSeq" id="XP_070916501.1">
    <property type="nucleotide sequence ID" value="XM_071060400.1"/>
</dbReference>
<organism evidence="3 4">
    <name type="scientific">Madurella fahalii</name>
    <dbReference type="NCBI Taxonomy" id="1157608"/>
    <lineage>
        <taxon>Eukaryota</taxon>
        <taxon>Fungi</taxon>
        <taxon>Dikarya</taxon>
        <taxon>Ascomycota</taxon>
        <taxon>Pezizomycotina</taxon>
        <taxon>Sordariomycetes</taxon>
        <taxon>Sordariomycetidae</taxon>
        <taxon>Sordariales</taxon>
        <taxon>Sordariales incertae sedis</taxon>
        <taxon>Madurella</taxon>
    </lineage>
</organism>
<gene>
    <name evidence="3" type="ORF">MFIFM68171_04980</name>
</gene>
<sequence>MKLTRFSLLLLLPIATTLTTTTDLIITLPESQYPTNESTNPILYTLAAYHHLTTRIILQPAIAALPNVRLLGHVSATRPPAADDGDVNAQRKPRPKPGRVVRLHQHVADDMRAWSRWAHHGVPLAGIFLDHLAPLEAGGAGDGAGLEEMRRVMELFTFGGDGDGGLRFGGERGELVVRVWNPRLGYDDDDNDDDDGAGFGDGGWRVYEWVMGTRRRVPVQKGEVEGVQGYLEMAPGPDLVVGLEYDIGLLYRAALPDAVEWDVNRRVVSVRMPEDGKGERPDQDVVAEGLSVTVPRVVGRGFAGFLVDAVPSHIELVTELLNAARIGRSLGMDGESLGTLKCVRMDGGFDDGLFNA</sequence>
<evidence type="ECO:0000313" key="4">
    <source>
        <dbReference type="Proteomes" id="UP001628179"/>
    </source>
</evidence>
<comment type="caution">
    <text evidence="3">The sequence shown here is derived from an EMBL/GenBank/DDBJ whole genome shotgun (WGS) entry which is preliminary data.</text>
</comment>
<dbReference type="Proteomes" id="UP001628179">
    <property type="component" value="Unassembled WGS sequence"/>
</dbReference>
<keyword evidence="4" id="KW-1185">Reference proteome</keyword>
<evidence type="ECO:0000313" key="3">
    <source>
        <dbReference type="EMBL" id="GAB1314770.1"/>
    </source>
</evidence>
<reference evidence="3 4" key="1">
    <citation type="submission" date="2024-09" db="EMBL/GenBank/DDBJ databases">
        <title>Itraconazole resistance in Madurella fahalii resulting from another homologue of gene encoding cytochrome P450 14-alpha sterol demethylase (CYP51).</title>
        <authorList>
            <person name="Yoshioka I."/>
            <person name="Fahal A.H."/>
            <person name="Kaneko S."/>
            <person name="Yaguchi T."/>
        </authorList>
    </citation>
    <scope>NUCLEOTIDE SEQUENCE [LARGE SCALE GENOMIC DNA]</scope>
    <source>
        <strain evidence="3 4">IFM 68171</strain>
    </source>
</reference>
<dbReference type="GeneID" id="98175723"/>
<feature type="chain" id="PRO_5045083014" evidence="2">
    <location>
        <begin position="20"/>
        <end position="356"/>
    </location>
</feature>
<feature type="signal peptide" evidence="2">
    <location>
        <begin position="1"/>
        <end position="19"/>
    </location>
</feature>